<dbReference type="CDD" id="cd02929">
    <property type="entry name" value="TMADH_HD_FMN"/>
    <property type="match status" value="1"/>
</dbReference>
<dbReference type="InterPro" id="IPR001155">
    <property type="entry name" value="OxRdtase_FMN_N"/>
</dbReference>
<evidence type="ECO:0000256" key="4">
    <source>
        <dbReference type="ARBA" id="ARBA00022630"/>
    </source>
</evidence>
<comment type="caution">
    <text evidence="12">The sequence shown here is derived from an EMBL/GenBank/DDBJ whole genome shotgun (WGS) entry which is preliminary data.</text>
</comment>
<dbReference type="SUPFAM" id="SSF51905">
    <property type="entry name" value="FAD/NAD(P)-binding domain"/>
    <property type="match status" value="1"/>
</dbReference>
<evidence type="ECO:0000259" key="11">
    <source>
        <dbReference type="Pfam" id="PF07992"/>
    </source>
</evidence>
<evidence type="ECO:0000256" key="5">
    <source>
        <dbReference type="ARBA" id="ARBA00022643"/>
    </source>
</evidence>
<comment type="cofactor">
    <cofactor evidence="2">
        <name>[4Fe-4S] cluster</name>
        <dbReference type="ChEBI" id="CHEBI:49883"/>
    </cofactor>
</comment>
<evidence type="ECO:0000256" key="9">
    <source>
        <dbReference type="ARBA" id="ARBA00023014"/>
    </source>
</evidence>
<dbReference type="Pfam" id="PF07992">
    <property type="entry name" value="Pyr_redox_2"/>
    <property type="match status" value="1"/>
</dbReference>
<feature type="domain" description="NADH:flavin oxidoreductase/NADH oxidase N-terminal" evidence="10">
    <location>
        <begin position="11"/>
        <end position="340"/>
    </location>
</feature>
<evidence type="ECO:0000313" key="13">
    <source>
        <dbReference type="Proteomes" id="UP000286732"/>
    </source>
</evidence>
<protein>
    <submittedName>
        <fullName evidence="12">NADH:flavin oxidoreductase</fullName>
    </submittedName>
</protein>
<evidence type="ECO:0000259" key="10">
    <source>
        <dbReference type="Pfam" id="PF00724"/>
    </source>
</evidence>
<evidence type="ECO:0000256" key="7">
    <source>
        <dbReference type="ARBA" id="ARBA00023002"/>
    </source>
</evidence>
<keyword evidence="7" id="KW-0560">Oxidoreductase</keyword>
<evidence type="ECO:0000256" key="8">
    <source>
        <dbReference type="ARBA" id="ARBA00023004"/>
    </source>
</evidence>
<dbReference type="Proteomes" id="UP000286732">
    <property type="component" value="Unassembled WGS sequence"/>
</dbReference>
<dbReference type="PANTHER" id="PTHR42917:SF2">
    <property type="entry name" value="2,4-DIENOYL-COA REDUCTASE [(2E)-ENOYL-COA-PRODUCING]"/>
    <property type="match status" value="1"/>
</dbReference>
<dbReference type="PANTHER" id="PTHR42917">
    <property type="entry name" value="2,4-DIENOYL-COA REDUCTASE"/>
    <property type="match status" value="1"/>
</dbReference>
<reference evidence="12 13" key="1">
    <citation type="submission" date="2018-06" db="EMBL/GenBank/DDBJ databases">
        <title>Combined omics and stable isotope probing to characterize newly discovered Mariana Back-Arc vent microbial communities.</title>
        <authorList>
            <person name="Trembath-Reichert E."/>
            <person name="Huber J.A."/>
        </authorList>
    </citation>
    <scope>NUCLEOTIDE SEQUENCE [LARGE SCALE GENOMIC DNA]</scope>
    <source>
        <strain evidence="12">MAG 63_2</strain>
    </source>
</reference>
<dbReference type="PRINTS" id="PR00368">
    <property type="entry name" value="FADPNR"/>
</dbReference>
<dbReference type="SUPFAM" id="SSF51395">
    <property type="entry name" value="FMN-linked oxidoreductases"/>
    <property type="match status" value="1"/>
</dbReference>
<keyword evidence="9" id="KW-0411">Iron-sulfur</keyword>
<evidence type="ECO:0000256" key="3">
    <source>
        <dbReference type="ARBA" id="ARBA00011048"/>
    </source>
</evidence>
<evidence type="ECO:0000313" key="12">
    <source>
        <dbReference type="EMBL" id="RTZ79319.1"/>
    </source>
</evidence>
<evidence type="ECO:0000256" key="6">
    <source>
        <dbReference type="ARBA" id="ARBA00022723"/>
    </source>
</evidence>
<organism evidence="12 13">
    <name type="scientific">SAR324 cluster bacterium</name>
    <dbReference type="NCBI Taxonomy" id="2024889"/>
    <lineage>
        <taxon>Bacteria</taxon>
        <taxon>Deltaproteobacteria</taxon>
        <taxon>SAR324 cluster</taxon>
    </lineage>
</organism>
<dbReference type="InterPro" id="IPR037348">
    <property type="entry name" value="TMADH/DMDH_FMN-bd"/>
</dbReference>
<dbReference type="Gene3D" id="3.20.20.70">
    <property type="entry name" value="Aldolase class I"/>
    <property type="match status" value="1"/>
</dbReference>
<proteinExistence type="inferred from homology"/>
<dbReference type="InterPro" id="IPR036188">
    <property type="entry name" value="FAD/NAD-bd_sf"/>
</dbReference>
<gene>
    <name evidence="12" type="ORF">DSY98_06045</name>
</gene>
<dbReference type="Pfam" id="PF00724">
    <property type="entry name" value="Oxidored_FMN"/>
    <property type="match status" value="1"/>
</dbReference>
<dbReference type="InterPro" id="IPR051793">
    <property type="entry name" value="NADH:flavin_oxidoreductase"/>
</dbReference>
<keyword evidence="6" id="KW-0479">Metal-binding</keyword>
<dbReference type="SUPFAM" id="SSF51971">
    <property type="entry name" value="Nucleotide-binding domain"/>
    <property type="match status" value="1"/>
</dbReference>
<dbReference type="GO" id="GO:0016491">
    <property type="term" value="F:oxidoreductase activity"/>
    <property type="evidence" value="ECO:0007669"/>
    <property type="project" value="UniProtKB-KW"/>
</dbReference>
<dbReference type="GO" id="GO:0051536">
    <property type="term" value="F:iron-sulfur cluster binding"/>
    <property type="evidence" value="ECO:0007669"/>
    <property type="project" value="UniProtKB-KW"/>
</dbReference>
<comment type="cofactor">
    <cofactor evidence="1">
        <name>FMN</name>
        <dbReference type="ChEBI" id="CHEBI:58210"/>
    </cofactor>
</comment>
<accession>A0A432G7E5</accession>
<dbReference type="Gene3D" id="3.40.50.720">
    <property type="entry name" value="NAD(P)-binding Rossmann-like Domain"/>
    <property type="match status" value="1"/>
</dbReference>
<sequence length="692" mass="76812">MNQRDPRYDILFEPVQIGPLTARNRFYQVPHCNGMGYMRPNTLAAMRGIKAEGGWAVVCTEEVEIHANSDNGSAAEGRLWDDGDIPALAKMTEAVHEHGALAGIELVHGGYSNANNYSRIPPLAPSAISVNSYDPVQARAMNKADIRDFRKWHRQAALRAKQAEFDLVYVYAGHSLTLLMHFLSRRFNHRTDEYGGSLENRVRLFREVLEDTKDAVGHRCAVAVRFAVDELLGPKGITSENEGREVVEMLAEIPDLWDVNISEWENDSATSRFEKEGYQEPYIDFVKSLTTKPVVGVGRYTSPDTMVSLIKRGVMDMIGAARPSIADPFLPKKIEEGRVDEIRECIGCNICVAGDWLAVPMRCTQNPTMGEEWRRGWHPERIEPRESDDGVLVVGGGPAGLECALALGKRGYQVILAEESEELGGRVSRESKLPGLAEWGRVRDHRVVMLEKLKNVTLYLGSSLSKEDIFEFSADDKFGFSHVFLATGATWRRDGIARENREPIPGLEHVSVLTADDLMLGVSAHGKVVIFDDEHYYMGGVLAEKLRLEGHDVRLVTPAPDISTWTHNTMEQGHIQKKLLELGVELIPHHNLASVHPGAVELACVFTNRLVRHACDTLVLVTERLPNDDLYRAMRADPAGIAKSGLKTIQCIGDCLAPGIIAAAVHSGHLVAREFEADTPGEVPFLRERVML</sequence>
<dbReference type="GO" id="GO:0046872">
    <property type="term" value="F:metal ion binding"/>
    <property type="evidence" value="ECO:0007669"/>
    <property type="project" value="UniProtKB-KW"/>
</dbReference>
<dbReference type="EMBL" id="QNZM01000234">
    <property type="protein sequence ID" value="RTZ79319.1"/>
    <property type="molecule type" value="Genomic_DNA"/>
</dbReference>
<keyword evidence="8" id="KW-0408">Iron</keyword>
<comment type="similarity">
    <text evidence="3">In the N-terminal section; belongs to the NADH:flavin oxidoreductase/NADH oxidase family.</text>
</comment>
<dbReference type="Gene3D" id="3.50.50.60">
    <property type="entry name" value="FAD/NAD(P)-binding domain"/>
    <property type="match status" value="1"/>
</dbReference>
<dbReference type="InterPro" id="IPR013785">
    <property type="entry name" value="Aldolase_TIM"/>
</dbReference>
<dbReference type="InterPro" id="IPR023753">
    <property type="entry name" value="FAD/NAD-binding_dom"/>
</dbReference>
<keyword evidence="5" id="KW-0288">FMN</keyword>
<evidence type="ECO:0000256" key="2">
    <source>
        <dbReference type="ARBA" id="ARBA00001966"/>
    </source>
</evidence>
<dbReference type="GO" id="GO:0010181">
    <property type="term" value="F:FMN binding"/>
    <property type="evidence" value="ECO:0007669"/>
    <property type="project" value="InterPro"/>
</dbReference>
<evidence type="ECO:0000256" key="1">
    <source>
        <dbReference type="ARBA" id="ARBA00001917"/>
    </source>
</evidence>
<feature type="domain" description="FAD/NAD(P)-binding" evidence="11">
    <location>
        <begin position="391"/>
        <end position="634"/>
    </location>
</feature>
<keyword evidence="4" id="KW-0285">Flavoprotein</keyword>
<dbReference type="AlphaFoldDB" id="A0A432G7E5"/>
<name>A0A432G7E5_9DELT</name>